<reference evidence="2 3" key="1">
    <citation type="journal article" date="2016" name="Int. J. Syst. Evol. Microbiol.">
        <title>Panacibacter ginsenosidivorans gen. nov., sp. nov., with ginsenoside converting activity isolated from soil of a ginseng field.</title>
        <authorList>
            <person name="Siddiqi M.Z."/>
            <person name="Muhammad Shafi S."/>
            <person name="Choi K.D."/>
            <person name="Im W.T."/>
        </authorList>
    </citation>
    <scope>NUCLEOTIDE SEQUENCE [LARGE SCALE GENOMIC DNA]</scope>
    <source>
        <strain evidence="2 3">Gsoil1550</strain>
    </source>
</reference>
<evidence type="ECO:0000313" key="3">
    <source>
        <dbReference type="Proteomes" id="UP000321533"/>
    </source>
</evidence>
<sequence>MKRHVQLQPLSRQHHNGLLAVLLLKKGIKKAASSKEMAAFIFDFWHKDIEEHFKAEENFLVPAVANADCDKALIETLKEEHAVLRSYISLLQHNPRNMEVIEKFTNLLEQHIRFEEKIFFPAAENCLTEEQLTELGKHLHEGDTQNCMNYPVKFWE</sequence>
<evidence type="ECO:0000313" key="2">
    <source>
        <dbReference type="EMBL" id="QEC65826.1"/>
    </source>
</evidence>
<evidence type="ECO:0000259" key="1">
    <source>
        <dbReference type="Pfam" id="PF01814"/>
    </source>
</evidence>
<dbReference type="Gene3D" id="1.20.120.520">
    <property type="entry name" value="nmb1532 protein domain like"/>
    <property type="match status" value="1"/>
</dbReference>
<dbReference type="InterPro" id="IPR012312">
    <property type="entry name" value="Hemerythrin-like"/>
</dbReference>
<keyword evidence="3" id="KW-1185">Reference proteome</keyword>
<dbReference type="RefSeq" id="WP_147187626.1">
    <property type="nucleotide sequence ID" value="NZ_CP042435.1"/>
</dbReference>
<proteinExistence type="predicted"/>
<dbReference type="EMBL" id="CP042435">
    <property type="protein sequence ID" value="QEC65826.1"/>
    <property type="molecule type" value="Genomic_DNA"/>
</dbReference>
<accession>A0A5B8V5F6</accession>
<protein>
    <submittedName>
        <fullName evidence="2">Hemerythrin domain-containing protein</fullName>
    </submittedName>
</protein>
<dbReference type="OrthoDB" id="9793254at2"/>
<dbReference type="KEGG" id="pgin:FRZ67_00355"/>
<name>A0A5B8V5F6_9BACT</name>
<feature type="domain" description="Hemerythrin-like" evidence="1">
    <location>
        <begin position="13"/>
        <end position="123"/>
    </location>
</feature>
<organism evidence="2 3">
    <name type="scientific">Panacibacter ginsenosidivorans</name>
    <dbReference type="NCBI Taxonomy" id="1813871"/>
    <lineage>
        <taxon>Bacteria</taxon>
        <taxon>Pseudomonadati</taxon>
        <taxon>Bacteroidota</taxon>
        <taxon>Chitinophagia</taxon>
        <taxon>Chitinophagales</taxon>
        <taxon>Chitinophagaceae</taxon>
        <taxon>Panacibacter</taxon>
    </lineage>
</organism>
<dbReference type="AlphaFoldDB" id="A0A5B8V5F6"/>
<dbReference type="Pfam" id="PF01814">
    <property type="entry name" value="Hemerythrin"/>
    <property type="match status" value="1"/>
</dbReference>
<dbReference type="Proteomes" id="UP000321533">
    <property type="component" value="Chromosome"/>
</dbReference>
<gene>
    <name evidence="2" type="ORF">FRZ67_00355</name>
</gene>